<protein>
    <recommendedName>
        <fullName evidence="4">DUF3035 domain-containing protein</fullName>
    </recommendedName>
</protein>
<dbReference type="EMBL" id="JACIJN010000006">
    <property type="protein sequence ID" value="MBB5726140.1"/>
    <property type="molecule type" value="Genomic_DNA"/>
</dbReference>
<dbReference type="PROSITE" id="PS51257">
    <property type="entry name" value="PROKAR_LIPOPROTEIN"/>
    <property type="match status" value="1"/>
</dbReference>
<evidence type="ECO:0000256" key="1">
    <source>
        <dbReference type="SAM" id="MobiDB-lite"/>
    </source>
</evidence>
<name>A0ABR6N5S3_9SPHN</name>
<feature type="compositionally biased region" description="Pro residues" evidence="1">
    <location>
        <begin position="146"/>
        <end position="161"/>
    </location>
</feature>
<accession>A0ABR6N5S3</accession>
<dbReference type="Proteomes" id="UP000560131">
    <property type="component" value="Unassembled WGS sequence"/>
</dbReference>
<dbReference type="RefSeq" id="WP_184036764.1">
    <property type="nucleotide sequence ID" value="NZ_BAABAR010000020.1"/>
</dbReference>
<feature type="region of interest" description="Disordered" evidence="1">
    <location>
        <begin position="80"/>
        <end position="161"/>
    </location>
</feature>
<gene>
    <name evidence="2" type="ORF">FHS97_002076</name>
</gene>
<evidence type="ECO:0000313" key="2">
    <source>
        <dbReference type="EMBL" id="MBB5726140.1"/>
    </source>
</evidence>
<feature type="compositionally biased region" description="Low complexity" evidence="1">
    <location>
        <begin position="80"/>
        <end position="96"/>
    </location>
</feature>
<comment type="caution">
    <text evidence="2">The sequence shown here is derived from an EMBL/GenBank/DDBJ whole genome shotgun (WGS) entry which is preliminary data.</text>
</comment>
<organism evidence="2 3">
    <name type="scientific">Sphingomonas endophytica</name>
    <dbReference type="NCBI Taxonomy" id="869719"/>
    <lineage>
        <taxon>Bacteria</taxon>
        <taxon>Pseudomonadati</taxon>
        <taxon>Pseudomonadota</taxon>
        <taxon>Alphaproteobacteria</taxon>
        <taxon>Sphingomonadales</taxon>
        <taxon>Sphingomonadaceae</taxon>
        <taxon>Sphingomonas</taxon>
    </lineage>
</organism>
<proteinExistence type="predicted"/>
<dbReference type="Pfam" id="PF11233">
    <property type="entry name" value="DUF3035"/>
    <property type="match status" value="1"/>
</dbReference>
<dbReference type="InterPro" id="IPR021395">
    <property type="entry name" value="DUF3035"/>
</dbReference>
<reference evidence="2 3" key="1">
    <citation type="submission" date="2020-08" db="EMBL/GenBank/DDBJ databases">
        <title>Genomic Encyclopedia of Type Strains, Phase IV (KMG-IV): sequencing the most valuable type-strain genomes for metagenomic binning, comparative biology and taxonomic classification.</title>
        <authorList>
            <person name="Goeker M."/>
        </authorList>
    </citation>
    <scope>NUCLEOTIDE SEQUENCE [LARGE SCALE GENOMIC DNA]</scope>
    <source>
        <strain evidence="2 3">DSM 101535</strain>
    </source>
</reference>
<evidence type="ECO:0000313" key="3">
    <source>
        <dbReference type="Proteomes" id="UP000560131"/>
    </source>
</evidence>
<sequence length="161" mass="15776">MRKSVVVVAGMAALGLLAGCGKRGYDRARPDEFAVARQAPLIIPPDFALVPPQPGAARTQGNNPQAQAVEALFGGPAARSAGEAGVVEQAGGASASTPGIRSGVGDPATNVVDKGQTTSDIVAAPQGDGQDARASVGGAAATVPAQPAPAQPAPVQPTPQQ</sequence>
<keyword evidence="3" id="KW-1185">Reference proteome</keyword>
<evidence type="ECO:0008006" key="4">
    <source>
        <dbReference type="Google" id="ProtNLM"/>
    </source>
</evidence>